<evidence type="ECO:0000313" key="2">
    <source>
        <dbReference type="WBParaSite" id="RSKR_0000557500.1"/>
    </source>
</evidence>
<dbReference type="Proteomes" id="UP000095286">
    <property type="component" value="Unplaced"/>
</dbReference>
<accession>A0AC35TXY6</accession>
<organism evidence="1 2">
    <name type="scientific">Rhabditophanes sp. KR3021</name>
    <dbReference type="NCBI Taxonomy" id="114890"/>
    <lineage>
        <taxon>Eukaryota</taxon>
        <taxon>Metazoa</taxon>
        <taxon>Ecdysozoa</taxon>
        <taxon>Nematoda</taxon>
        <taxon>Chromadorea</taxon>
        <taxon>Rhabditida</taxon>
        <taxon>Tylenchina</taxon>
        <taxon>Panagrolaimomorpha</taxon>
        <taxon>Strongyloidoidea</taxon>
        <taxon>Alloionematidae</taxon>
        <taxon>Rhabditophanes</taxon>
    </lineage>
</organism>
<proteinExistence type="predicted"/>
<evidence type="ECO:0000313" key="1">
    <source>
        <dbReference type="Proteomes" id="UP000095286"/>
    </source>
</evidence>
<sequence>MLISTHSTNIAAPNMSVDSKPHSTSSSISSPRSPSGENNILDGIKNSSKPTTPSIDKKSLKRSASRDFDRHISISPSNAVSTTNPSTTTINTAAMEAEKAFTNFIAQTSGASFANNSFGYHNLPPFFAAMQQNPLLQSQFMKLNHFNASATSSGSHQNSPDLIENDDDFEDLEGVEPEDLSLLRAKKPEGEDGPNGPQAWSYEEQFQPLYNLSDSSDRKEWLDEWLGYMQKIGKPVTRVPIMAKMTLDLYELYRLVVHHGGLVEIINKKLWREITKGLNLPSSITSAAFTLRTQYQKYLYEFECEKEGLSRPEDLQQAIDGNRREGRRNPSSLPGSSFPYQLETNPGAFFSKNFNGAFGFKTDEDSGLAITPSHHALAAAFKVEQMANYEAHRQFEMMQRAAHEAISRQQAVNAACQMNMQQPAPSQNQKNNGDTNRDRDSTSSVDSNENGPAPKKERRESVSEETSVVKSSSTNNVTPSAHFKINSMKSTNENSMVVSMELNGKMYQGVLFAQSGNAPPTNGNNLNNVPTNMNSHYNLLKNSLSLAHQGNSLGDCPPNHPNSSSSLLFPTDLANFVSTLPALPITGLSSSGNSSF</sequence>
<dbReference type="WBParaSite" id="RSKR_0000557500.1">
    <property type="protein sequence ID" value="RSKR_0000557500.1"/>
    <property type="gene ID" value="RSKR_0000557500"/>
</dbReference>
<name>A0AC35TXY6_9BILA</name>
<protein>
    <submittedName>
        <fullName evidence="2">ARID domain-containing protein</fullName>
    </submittedName>
</protein>
<reference evidence="2" key="1">
    <citation type="submission" date="2016-11" db="UniProtKB">
        <authorList>
            <consortium name="WormBaseParasite"/>
        </authorList>
    </citation>
    <scope>IDENTIFICATION</scope>
    <source>
        <strain evidence="2">KR3021</strain>
    </source>
</reference>